<name>A0A183E5P8_9BILA</name>
<dbReference type="EMBL" id="UYRT01083537">
    <property type="protein sequence ID" value="VDN27595.1"/>
    <property type="molecule type" value="Genomic_DNA"/>
</dbReference>
<sequence>MAPEKFDVAEHFKSLLRGQGSSKSIGLAAIETLMRCIENSRGHPLMFHACLVPFAQLPCSNRPTSQDYCRGVREKGATLRCLRQ</sequence>
<protein>
    <submittedName>
        <fullName evidence="1 3">Uncharacterized protein</fullName>
    </submittedName>
</protein>
<evidence type="ECO:0000313" key="2">
    <source>
        <dbReference type="Proteomes" id="UP000271098"/>
    </source>
</evidence>
<organism evidence="3">
    <name type="scientific">Gongylonema pulchrum</name>
    <dbReference type="NCBI Taxonomy" id="637853"/>
    <lineage>
        <taxon>Eukaryota</taxon>
        <taxon>Metazoa</taxon>
        <taxon>Ecdysozoa</taxon>
        <taxon>Nematoda</taxon>
        <taxon>Chromadorea</taxon>
        <taxon>Rhabditida</taxon>
        <taxon>Spirurina</taxon>
        <taxon>Spiruromorpha</taxon>
        <taxon>Spiruroidea</taxon>
        <taxon>Gongylonematidae</taxon>
        <taxon>Gongylonema</taxon>
    </lineage>
</organism>
<dbReference type="AlphaFoldDB" id="A0A183E5P8"/>
<dbReference type="Proteomes" id="UP000271098">
    <property type="component" value="Unassembled WGS sequence"/>
</dbReference>
<accession>A0A183E5P8</accession>
<evidence type="ECO:0000313" key="1">
    <source>
        <dbReference type="EMBL" id="VDN27595.1"/>
    </source>
</evidence>
<gene>
    <name evidence="1" type="ORF">GPUH_LOCUS16286</name>
</gene>
<evidence type="ECO:0000313" key="3">
    <source>
        <dbReference type="WBParaSite" id="GPUH_0001631101-mRNA-1"/>
    </source>
</evidence>
<dbReference type="WBParaSite" id="GPUH_0001631101-mRNA-1">
    <property type="protein sequence ID" value="GPUH_0001631101-mRNA-1"/>
    <property type="gene ID" value="GPUH_0001631101"/>
</dbReference>
<reference evidence="3" key="1">
    <citation type="submission" date="2016-06" db="UniProtKB">
        <authorList>
            <consortium name="WormBaseParasite"/>
        </authorList>
    </citation>
    <scope>IDENTIFICATION</scope>
</reference>
<keyword evidence="2" id="KW-1185">Reference proteome</keyword>
<proteinExistence type="predicted"/>
<reference evidence="1 2" key="2">
    <citation type="submission" date="2018-11" db="EMBL/GenBank/DDBJ databases">
        <authorList>
            <consortium name="Pathogen Informatics"/>
        </authorList>
    </citation>
    <scope>NUCLEOTIDE SEQUENCE [LARGE SCALE GENOMIC DNA]</scope>
</reference>